<dbReference type="Proteomes" id="UP000230392">
    <property type="component" value="Unassembled WGS sequence"/>
</dbReference>
<evidence type="ECO:0000259" key="1">
    <source>
        <dbReference type="Pfam" id="PF21956"/>
    </source>
</evidence>
<dbReference type="Pfam" id="PF21956">
    <property type="entry name" value="DUF6922"/>
    <property type="match status" value="1"/>
</dbReference>
<reference evidence="2 3" key="1">
    <citation type="submission" date="2017-09" db="EMBL/GenBank/DDBJ databases">
        <title>Depth-based differentiation of microbial function through sediment-hosted aquifers and enrichment of novel symbionts in the deep terrestrial subsurface.</title>
        <authorList>
            <person name="Probst A.J."/>
            <person name="Ladd B."/>
            <person name="Jarett J.K."/>
            <person name="Geller-Mcgrath D.E."/>
            <person name="Sieber C.M."/>
            <person name="Emerson J.B."/>
            <person name="Anantharaman K."/>
            <person name="Thomas B.C."/>
            <person name="Malmstrom R."/>
            <person name="Stieglmeier M."/>
            <person name="Klingl A."/>
            <person name="Woyke T."/>
            <person name="Ryan C.M."/>
            <person name="Banfield J.F."/>
        </authorList>
    </citation>
    <scope>NUCLEOTIDE SEQUENCE [LARGE SCALE GENOMIC DNA]</scope>
    <source>
        <strain evidence="2">CG23_combo_of_CG06-09_8_20_14_all_48_7</strain>
    </source>
</reference>
<dbReference type="AlphaFoldDB" id="A0A2G9YAT8"/>
<feature type="domain" description="DUF6922" evidence="1">
    <location>
        <begin position="10"/>
        <end position="59"/>
    </location>
</feature>
<evidence type="ECO:0000313" key="3">
    <source>
        <dbReference type="Proteomes" id="UP000230392"/>
    </source>
</evidence>
<name>A0A2G9YAT8_9BACT</name>
<gene>
    <name evidence="2" type="ORF">COX46_03035</name>
</gene>
<evidence type="ECO:0000313" key="2">
    <source>
        <dbReference type="EMBL" id="PIP16312.1"/>
    </source>
</evidence>
<proteinExistence type="predicted"/>
<dbReference type="EMBL" id="PCRF01000146">
    <property type="protein sequence ID" value="PIP16312.1"/>
    <property type="molecule type" value="Genomic_DNA"/>
</dbReference>
<protein>
    <recommendedName>
        <fullName evidence="1">DUF6922 domain-containing protein</fullName>
    </recommendedName>
</protein>
<comment type="caution">
    <text evidence="2">The sequence shown here is derived from an EMBL/GenBank/DDBJ whole genome shotgun (WGS) entry which is preliminary data.</text>
</comment>
<dbReference type="InterPro" id="IPR053830">
    <property type="entry name" value="DUF6922"/>
</dbReference>
<sequence length="97" mass="11414">MSAKRLPGFLQPFLWSVKIDELDLKKDKIYIINQILAFGDIEALRWLFKNYSSGEIRNVFLNHSLKIYRDSGFHFVKNILLEIKRPLNSQRYVAASL</sequence>
<accession>A0A2G9YAT8</accession>
<organism evidence="2 3">
    <name type="scientific">bacterium (Candidatus Ratteibacteria) CG23_combo_of_CG06-09_8_20_14_all_48_7</name>
    <dbReference type="NCBI Taxonomy" id="2014292"/>
    <lineage>
        <taxon>Bacteria</taxon>
        <taxon>Candidatus Ratteibacteria</taxon>
    </lineage>
</organism>